<dbReference type="HOGENOM" id="CLU_139546_1_0_2"/>
<dbReference type="InterPro" id="IPR011856">
    <property type="entry name" value="tRNA_endonuc-like_dom_sf"/>
</dbReference>
<reference evidence="12 13" key="1">
    <citation type="journal article" date="2007" name="Archaea">
        <title>The genome of Hyperthermus butylicus: a sulfur-reducing, peptide fermenting, neutrophilic Crenarchaeote growing up to 108 degrees C.</title>
        <authorList>
            <person name="Brugger K."/>
            <person name="Chen L."/>
            <person name="Stark M."/>
            <person name="Zibat A."/>
            <person name="Redder P."/>
            <person name="Ruepp A."/>
            <person name="Awayez M."/>
            <person name="She Q."/>
            <person name="Garrett R.A."/>
            <person name="Klenk H.P."/>
        </authorList>
    </citation>
    <scope>NUCLEOTIDE SEQUENCE [LARGE SCALE GENOMIC DNA]</scope>
    <source>
        <strain evidence="13">DSM 5456 / JCM 9403 / PLM1-5</strain>
    </source>
</reference>
<keyword evidence="4 11" id="KW-0227">DNA damage</keyword>
<dbReference type="Gene3D" id="3.40.1350.10">
    <property type="match status" value="1"/>
</dbReference>
<dbReference type="RefSeq" id="WP_011822427.1">
    <property type="nucleotide sequence ID" value="NC_008818.1"/>
</dbReference>
<comment type="cofactor">
    <cofactor evidence="11">
        <name>Mg(2+)</name>
        <dbReference type="ChEBI" id="CHEBI:18420"/>
    </cofactor>
    <text evidence="11">Binds 1 Mg(2+) ion per subunit.</text>
</comment>
<dbReference type="EMBL" id="CP000493">
    <property type="protein sequence ID" value="ABM81109.1"/>
    <property type="molecule type" value="Genomic_DNA"/>
</dbReference>
<comment type="function">
    <text evidence="11">A structure-specific endonuclease that resolves Holliday junction (HJ) intermediates during genetic recombination. Cleaves 4-way DNA junctions introducing paired nicks in opposing strands, leaving a 5'-terminal phosphate and a 3'-terminal hydroxyl group that are subsequently ligated to produce recombinant products.</text>
</comment>
<keyword evidence="8 11" id="KW-0233">DNA recombination</keyword>
<evidence type="ECO:0000256" key="1">
    <source>
        <dbReference type="ARBA" id="ARBA00022722"/>
    </source>
</evidence>
<dbReference type="OrthoDB" id="34330at2157"/>
<dbReference type="Pfam" id="PF01870">
    <property type="entry name" value="Hjc"/>
    <property type="match status" value="1"/>
</dbReference>
<evidence type="ECO:0000256" key="3">
    <source>
        <dbReference type="ARBA" id="ARBA00022759"/>
    </source>
</evidence>
<evidence type="ECO:0000256" key="7">
    <source>
        <dbReference type="ARBA" id="ARBA00023125"/>
    </source>
</evidence>
<evidence type="ECO:0000256" key="10">
    <source>
        <dbReference type="ARBA" id="ARBA00029354"/>
    </source>
</evidence>
<dbReference type="eggNOG" id="arCOG00919">
    <property type="taxonomic scope" value="Archaea"/>
</dbReference>
<feature type="site" description="Transition state stabilizer" evidence="11">
    <location>
        <position position="60"/>
    </location>
</feature>
<dbReference type="PANTHER" id="PTHR39651">
    <property type="entry name" value="HOLLIDAY JUNCTION RESOLVASE HJC"/>
    <property type="match status" value="1"/>
</dbReference>
<keyword evidence="9 11" id="KW-0234">DNA repair</keyword>
<dbReference type="EC" id="3.1.21.10" evidence="11"/>
<sequence length="148" mass="16828">MGRAQIRSKGFNAERELARKLWSRGFAVVRAPASGSKAKHVFYPDLVAMYRGKIFVFEVKYRTTSETIYIEKEKILKLVDFAERAGGKAYIAIKLLGKGWLVVPVDNLAETAGGRYKIDLNSMKVLTLDEFVNRIQNESLTRYVARHV</sequence>
<keyword evidence="6 11" id="KW-0460">Magnesium</keyword>
<evidence type="ECO:0000256" key="9">
    <source>
        <dbReference type="ARBA" id="ARBA00023204"/>
    </source>
</evidence>
<keyword evidence="3 11" id="KW-0255">Endonuclease</keyword>
<comment type="similarity">
    <text evidence="11">Belongs to the Holliday junction resolvase Hjc family.</text>
</comment>
<dbReference type="GO" id="GO:0006281">
    <property type="term" value="P:DNA repair"/>
    <property type="evidence" value="ECO:0007669"/>
    <property type="project" value="UniProtKB-UniRule"/>
</dbReference>
<dbReference type="GO" id="GO:0008821">
    <property type="term" value="F:crossover junction DNA endonuclease activity"/>
    <property type="evidence" value="ECO:0007669"/>
    <property type="project" value="UniProtKB-UniRule"/>
</dbReference>
<dbReference type="InterPro" id="IPR014428">
    <property type="entry name" value="Hjc_arc"/>
</dbReference>
<protein>
    <recommendedName>
        <fullName evidence="11">Crossover junction endodeoxyribonuclease Hjc</fullName>
        <shortName evidence="11">Hjc</shortName>
        <ecNumber evidence="11">3.1.21.10</ecNumber>
    </recommendedName>
    <alternativeName>
        <fullName evidence="11">Holliday junction resolvase Hjc</fullName>
    </alternativeName>
</protein>
<dbReference type="STRING" id="415426.Hbut_1279"/>
<dbReference type="InterPro" id="IPR002732">
    <property type="entry name" value="Hjc"/>
</dbReference>
<dbReference type="NCBIfam" id="NF040854">
    <property type="entry name" value="Hol_resolv_Hjc"/>
    <property type="match status" value="1"/>
</dbReference>
<evidence type="ECO:0000313" key="12">
    <source>
        <dbReference type="EMBL" id="ABM81109.1"/>
    </source>
</evidence>
<dbReference type="GO" id="GO:0006310">
    <property type="term" value="P:DNA recombination"/>
    <property type="evidence" value="ECO:0007669"/>
    <property type="project" value="UniProtKB-UniRule"/>
</dbReference>
<dbReference type="HAMAP" id="MF_01490">
    <property type="entry name" value="HJ_Resolv_Hjc"/>
    <property type="match status" value="1"/>
</dbReference>
<dbReference type="PANTHER" id="PTHR39651:SF1">
    <property type="entry name" value="HOLLIDAY JUNCTION RESOLVASE HJC"/>
    <property type="match status" value="1"/>
</dbReference>
<evidence type="ECO:0000313" key="13">
    <source>
        <dbReference type="Proteomes" id="UP000002593"/>
    </source>
</evidence>
<comment type="subunit">
    <text evidence="11">Homodimer.</text>
</comment>
<proteinExistence type="inferred from homology"/>
<keyword evidence="1 11" id="KW-0540">Nuclease</keyword>
<evidence type="ECO:0000256" key="6">
    <source>
        <dbReference type="ARBA" id="ARBA00022842"/>
    </source>
</evidence>
<name>A2BM98_HYPBU</name>
<keyword evidence="7 11" id="KW-0238">DNA-binding</keyword>
<keyword evidence="2 11" id="KW-0479">Metal-binding</keyword>
<dbReference type="Proteomes" id="UP000002593">
    <property type="component" value="Chromosome"/>
</dbReference>
<dbReference type="EnsemblBacteria" id="ABM81109">
    <property type="protein sequence ID" value="ABM81109"/>
    <property type="gene ID" value="Hbut_1279"/>
</dbReference>
<feature type="binding site" evidence="11">
    <location>
        <position position="14"/>
    </location>
    <ligand>
        <name>Mg(2+)</name>
        <dbReference type="ChEBI" id="CHEBI:18420"/>
    </ligand>
</feature>
<dbReference type="InterPro" id="IPR011335">
    <property type="entry name" value="Restrct_endonuc-II-like"/>
</dbReference>
<gene>
    <name evidence="11" type="primary">hjc</name>
    <name evidence="12" type="ordered locus">Hbut_1279</name>
</gene>
<feature type="active site" evidence="11">
    <location>
        <position position="34"/>
    </location>
</feature>
<dbReference type="PIRSF" id="PIRSF004985">
    <property type="entry name" value="Hlld_jn_rslvs_ar"/>
    <property type="match status" value="1"/>
</dbReference>
<evidence type="ECO:0000256" key="4">
    <source>
        <dbReference type="ARBA" id="ARBA00022763"/>
    </source>
</evidence>
<evidence type="ECO:0000256" key="2">
    <source>
        <dbReference type="ARBA" id="ARBA00022723"/>
    </source>
</evidence>
<feature type="binding site" evidence="11">
    <location>
        <position position="58"/>
    </location>
    <ligand>
        <name>Mg(2+)</name>
        <dbReference type="ChEBI" id="CHEBI:18420"/>
    </ligand>
</feature>
<accession>A2BM98</accession>
<evidence type="ECO:0000256" key="8">
    <source>
        <dbReference type="ARBA" id="ARBA00023172"/>
    </source>
</evidence>
<dbReference type="AlphaFoldDB" id="A2BM98"/>
<keyword evidence="5 11" id="KW-0378">Hydrolase</keyword>
<dbReference type="GeneID" id="4781426"/>
<comment type="catalytic activity">
    <reaction evidence="10 11">
        <text>Endonucleolytic cleavage at a junction such as a reciprocal single-stranded crossover between two homologous DNA duplexes (Holliday junction).</text>
        <dbReference type="EC" id="3.1.21.10"/>
    </reaction>
</comment>
<feature type="binding site" evidence="11">
    <location>
        <position position="45"/>
    </location>
    <ligand>
        <name>Mg(2+)</name>
        <dbReference type="ChEBI" id="CHEBI:18420"/>
    </ligand>
</feature>
<evidence type="ECO:0000256" key="5">
    <source>
        <dbReference type="ARBA" id="ARBA00022801"/>
    </source>
</evidence>
<dbReference type="GO" id="GO:0003677">
    <property type="term" value="F:DNA binding"/>
    <property type="evidence" value="ECO:0007669"/>
    <property type="project" value="UniProtKB-KW"/>
</dbReference>
<evidence type="ECO:0000256" key="11">
    <source>
        <dbReference type="HAMAP-Rule" id="MF_01490"/>
    </source>
</evidence>
<dbReference type="GO" id="GO:0000287">
    <property type="term" value="F:magnesium ion binding"/>
    <property type="evidence" value="ECO:0007669"/>
    <property type="project" value="UniProtKB-UniRule"/>
</dbReference>
<keyword evidence="13" id="KW-1185">Reference proteome</keyword>
<dbReference type="KEGG" id="hbu:Hbut_1279"/>
<dbReference type="CDD" id="cd00523">
    <property type="entry name" value="Holliday_junction_resolvase"/>
    <property type="match status" value="1"/>
</dbReference>
<dbReference type="SUPFAM" id="SSF52980">
    <property type="entry name" value="Restriction endonuclease-like"/>
    <property type="match status" value="1"/>
</dbReference>
<organism evidence="12 13">
    <name type="scientific">Hyperthermus butylicus (strain DSM 5456 / JCM 9403 / PLM1-5)</name>
    <dbReference type="NCBI Taxonomy" id="415426"/>
    <lineage>
        <taxon>Archaea</taxon>
        <taxon>Thermoproteota</taxon>
        <taxon>Thermoprotei</taxon>
        <taxon>Desulfurococcales</taxon>
        <taxon>Pyrodictiaceae</taxon>
        <taxon>Hyperthermus</taxon>
    </lineage>
</organism>